<dbReference type="EMBL" id="BOMY01000038">
    <property type="protein sequence ID" value="GIF23072.1"/>
    <property type="molecule type" value="Genomic_DNA"/>
</dbReference>
<evidence type="ECO:0000313" key="3">
    <source>
        <dbReference type="Proteomes" id="UP000623608"/>
    </source>
</evidence>
<keyword evidence="3" id="KW-1185">Reference proteome</keyword>
<proteinExistence type="predicted"/>
<reference evidence="2" key="1">
    <citation type="submission" date="2021-01" db="EMBL/GenBank/DDBJ databases">
        <title>Whole genome shotgun sequence of Actinoplanes tereljensis NBRC 105297.</title>
        <authorList>
            <person name="Komaki H."/>
            <person name="Tamura T."/>
        </authorList>
    </citation>
    <scope>NUCLEOTIDE SEQUENCE</scope>
    <source>
        <strain evidence="2">NBRC 105297</strain>
    </source>
</reference>
<evidence type="ECO:0000256" key="1">
    <source>
        <dbReference type="SAM" id="MobiDB-lite"/>
    </source>
</evidence>
<protein>
    <submittedName>
        <fullName evidence="2">Uncharacterized protein</fullName>
    </submittedName>
</protein>
<comment type="caution">
    <text evidence="2">The sequence shown here is derived from an EMBL/GenBank/DDBJ whole genome shotgun (WGS) entry which is preliminary data.</text>
</comment>
<name>A0A919NSN3_9ACTN</name>
<feature type="region of interest" description="Disordered" evidence="1">
    <location>
        <begin position="1"/>
        <end position="31"/>
    </location>
</feature>
<sequence length="532" mass="58078">MSNPPVIAPPLDTESRPATARPQPPEPRGFAAAARAANTVYRQVDGVDELPRPMTEAELATLGDPMAELLLRRGTFPTTLPALLEGLAEVAGRDVVDGVFLISESGQIPPEVAPGLRRDIRFAIVCTVRGRETDLLISAGANVDPARTFLQVAAWDERAGAFNFYMRSGTTWIWAGDSWAALEPETRGRGCFDSHVNGGVVMKELKQPWINWQSMSASIRLAADAPLRTDPLYQRVEGAEELEIKMRGLVGRWTAARLSRVAGGEAVEHPDRLLRQLLTTTTVNLTSTETASAAVTRDLVLPSGFWLNTDLLINSLHLPAAHRAWPAVPAAHYLRSLTNFGFRLEDPESGFFKSGDTFFAFLVPEVADEDNEVVRQMVRRGLITARFAACALMVDFANPVFSPARAALMRYVPTGTSPAATLGESIATAIVTAAAARPAGSPEAQFAANWALAEDEWKPEFGRRLTTYLDAVADRARTEAGFDDYVRLAESRRLDFRDTRLHEFALTLPVTEIARDAARLQMNADGTVSTRV</sequence>
<dbReference type="AlphaFoldDB" id="A0A919NSN3"/>
<accession>A0A919NSN3</accession>
<dbReference type="RefSeq" id="WP_203810984.1">
    <property type="nucleotide sequence ID" value="NZ_BOMY01000038.1"/>
</dbReference>
<evidence type="ECO:0000313" key="2">
    <source>
        <dbReference type="EMBL" id="GIF23072.1"/>
    </source>
</evidence>
<gene>
    <name evidence="2" type="ORF">Ate02nite_58020</name>
</gene>
<dbReference type="Proteomes" id="UP000623608">
    <property type="component" value="Unassembled WGS sequence"/>
</dbReference>
<organism evidence="2 3">
    <name type="scientific">Paractinoplanes tereljensis</name>
    <dbReference type="NCBI Taxonomy" id="571912"/>
    <lineage>
        <taxon>Bacteria</taxon>
        <taxon>Bacillati</taxon>
        <taxon>Actinomycetota</taxon>
        <taxon>Actinomycetes</taxon>
        <taxon>Micromonosporales</taxon>
        <taxon>Micromonosporaceae</taxon>
        <taxon>Paractinoplanes</taxon>
    </lineage>
</organism>